<dbReference type="STRING" id="692275.M3CNP3"/>
<keyword evidence="1" id="KW-0812">Transmembrane</keyword>
<evidence type="ECO:0000313" key="2">
    <source>
        <dbReference type="EMBL" id="EMF15383.1"/>
    </source>
</evidence>
<dbReference type="eggNOG" id="ENOG502RX75">
    <property type="taxonomic scope" value="Eukaryota"/>
</dbReference>
<organism evidence="2 3">
    <name type="scientific">Sphaerulina musiva (strain SO2202)</name>
    <name type="common">Poplar stem canker fungus</name>
    <name type="synonym">Septoria musiva</name>
    <dbReference type="NCBI Taxonomy" id="692275"/>
    <lineage>
        <taxon>Eukaryota</taxon>
        <taxon>Fungi</taxon>
        <taxon>Dikarya</taxon>
        <taxon>Ascomycota</taxon>
        <taxon>Pezizomycotina</taxon>
        <taxon>Dothideomycetes</taxon>
        <taxon>Dothideomycetidae</taxon>
        <taxon>Mycosphaerellales</taxon>
        <taxon>Mycosphaerellaceae</taxon>
        <taxon>Sphaerulina</taxon>
    </lineage>
</organism>
<protein>
    <submittedName>
        <fullName evidence="2">Uncharacterized protein</fullName>
    </submittedName>
</protein>
<gene>
    <name evidence="2" type="ORF">SEPMUDRAFT_147288</name>
</gene>
<dbReference type="RefSeq" id="XP_016763504.1">
    <property type="nucleotide sequence ID" value="XM_016904199.1"/>
</dbReference>
<dbReference type="Proteomes" id="UP000016931">
    <property type="component" value="Unassembled WGS sequence"/>
</dbReference>
<sequence>MAFLLGATNRNNGSRGLARVPMSENTTIGYSTQILSTVLANTNEMAALNFAQQTAQSLTNKTSGLAFDQATSLLPTWTSDARRPLIQVMEELYFNITMSMASSPALTYNASSPLAPGQVDVTFDLFGNVYSYESDKLWLAYGVAIGVTVLNVMIGLWTVARTGASFMDKFSTIVRAARNANIEVDMFEERLAGKDPLPKTMAKAEMRMRKAPTLSQIKHLGLVAASEMRRANGESE</sequence>
<keyword evidence="1" id="KW-1133">Transmembrane helix</keyword>
<dbReference type="HOGENOM" id="CLU_1176049_0_0_1"/>
<name>M3CNP3_SPHMS</name>
<dbReference type="EMBL" id="KB456261">
    <property type="protein sequence ID" value="EMF15383.1"/>
    <property type="molecule type" value="Genomic_DNA"/>
</dbReference>
<dbReference type="PANTHER" id="PTHR35041">
    <property type="entry name" value="MEDIATOR OF RNA POLYMERASE II TRANSCRIPTION SUBUNIT 1"/>
    <property type="match status" value="1"/>
</dbReference>
<dbReference type="GeneID" id="27901336"/>
<reference evidence="2 3" key="1">
    <citation type="journal article" date="2012" name="PLoS Pathog.">
        <title>Diverse lifestyles and strategies of plant pathogenesis encoded in the genomes of eighteen Dothideomycetes fungi.</title>
        <authorList>
            <person name="Ohm R.A."/>
            <person name="Feau N."/>
            <person name="Henrissat B."/>
            <person name="Schoch C.L."/>
            <person name="Horwitz B.A."/>
            <person name="Barry K.W."/>
            <person name="Condon B.J."/>
            <person name="Copeland A.C."/>
            <person name="Dhillon B."/>
            <person name="Glaser F."/>
            <person name="Hesse C.N."/>
            <person name="Kosti I."/>
            <person name="LaButti K."/>
            <person name="Lindquist E.A."/>
            <person name="Lucas S."/>
            <person name="Salamov A.A."/>
            <person name="Bradshaw R.E."/>
            <person name="Ciuffetti L."/>
            <person name="Hamelin R.C."/>
            <person name="Kema G.H.J."/>
            <person name="Lawrence C."/>
            <person name="Scott J.A."/>
            <person name="Spatafora J.W."/>
            <person name="Turgeon B.G."/>
            <person name="de Wit P.J.G.M."/>
            <person name="Zhong S."/>
            <person name="Goodwin S.B."/>
            <person name="Grigoriev I.V."/>
        </authorList>
    </citation>
    <scope>NUCLEOTIDE SEQUENCE [LARGE SCALE GENOMIC DNA]</scope>
    <source>
        <strain evidence="2 3">SO2202</strain>
    </source>
</reference>
<feature type="transmembrane region" description="Helical" evidence="1">
    <location>
        <begin position="138"/>
        <end position="160"/>
    </location>
</feature>
<evidence type="ECO:0000256" key="1">
    <source>
        <dbReference type="SAM" id="Phobius"/>
    </source>
</evidence>
<keyword evidence="3" id="KW-1185">Reference proteome</keyword>
<accession>M3CNP3</accession>
<keyword evidence="1" id="KW-0472">Membrane</keyword>
<evidence type="ECO:0000313" key="3">
    <source>
        <dbReference type="Proteomes" id="UP000016931"/>
    </source>
</evidence>
<proteinExistence type="predicted"/>
<dbReference type="AlphaFoldDB" id="M3CNP3"/>
<dbReference type="OrthoDB" id="3650501at2759"/>
<dbReference type="PANTHER" id="PTHR35041:SF6">
    <property type="entry name" value="FORMYLMETHIONINE DEFORMYLASE-LIKE PROTEIN-RELATED"/>
    <property type="match status" value="1"/>
</dbReference>